<comment type="cofactor">
    <cofactor evidence="1">
        <name>Mg(2+)</name>
        <dbReference type="ChEBI" id="CHEBI:18420"/>
    </cofactor>
</comment>
<protein>
    <submittedName>
        <fullName evidence="5">CoA ester lyase</fullName>
    </submittedName>
</protein>
<evidence type="ECO:0000256" key="3">
    <source>
        <dbReference type="ARBA" id="ARBA00022842"/>
    </source>
</evidence>
<evidence type="ECO:0000256" key="2">
    <source>
        <dbReference type="ARBA" id="ARBA00022723"/>
    </source>
</evidence>
<keyword evidence="5" id="KW-0456">Lyase</keyword>
<keyword evidence="2" id="KW-0479">Metal-binding</keyword>
<gene>
    <name evidence="5" type="ORF">KTQ36_10240</name>
</gene>
<comment type="caution">
    <text evidence="5">The sequence shown here is derived from an EMBL/GenBank/DDBJ whole genome shotgun (WGS) entry which is preliminary data.</text>
</comment>
<evidence type="ECO:0000259" key="4">
    <source>
        <dbReference type="Pfam" id="PF03328"/>
    </source>
</evidence>
<evidence type="ECO:0000256" key="1">
    <source>
        <dbReference type="ARBA" id="ARBA00001946"/>
    </source>
</evidence>
<evidence type="ECO:0000313" key="6">
    <source>
        <dbReference type="Proteomes" id="UP000698028"/>
    </source>
</evidence>
<dbReference type="PANTHER" id="PTHR32308:SF0">
    <property type="entry name" value="HPCH_HPAI ALDOLASE_CITRATE LYASE DOMAIN-CONTAINING PROTEIN"/>
    <property type="match status" value="1"/>
</dbReference>
<dbReference type="PANTHER" id="PTHR32308">
    <property type="entry name" value="LYASE BETA SUBUNIT, PUTATIVE (AFU_ORTHOLOGUE AFUA_4G13030)-RELATED"/>
    <property type="match status" value="1"/>
</dbReference>
<dbReference type="RefSeq" id="WP_218633559.1">
    <property type="nucleotide sequence ID" value="NZ_JAHVAH010000001.1"/>
</dbReference>
<dbReference type="PIRSF" id="PIRSF015582">
    <property type="entry name" value="Cit_lyase_B"/>
    <property type="match status" value="1"/>
</dbReference>
<keyword evidence="3" id="KW-0460">Magnesium</keyword>
<proteinExistence type="predicted"/>
<keyword evidence="6" id="KW-1185">Reference proteome</keyword>
<sequence length="280" mass="29972">MTLPPPRSWLFVPADSEKKIGKAVQGDADAIIFDLEDSVAPDRKAEARAILKELSRESGPRWWIRVNPIDSEYHRDDLKLFAKSDFEGVVLPKAESGEDIRHLGYSTGGIPVHAIVTETPASLFGLMSYADDSFPLVAMSWGAEDLSAALGASSKSDENGELSFTYKMARSFCLAGAVHAGAQPVDGVFTDVKDHDGLAAEARAAAREGFTGKLAIHPAQVAIINDAFTPSDEEVAQAQAIVDAFAAEAGAGVLMVDGKMVDLPHLKQAERLLVRANREA</sequence>
<feature type="domain" description="HpcH/HpaI aldolase/citrate lyase" evidence="4">
    <location>
        <begin position="7"/>
        <end position="218"/>
    </location>
</feature>
<name>A0ABS6V7Y7_9SPHN</name>
<dbReference type="Pfam" id="PF03328">
    <property type="entry name" value="HpcH_HpaI"/>
    <property type="match status" value="1"/>
</dbReference>
<evidence type="ECO:0000313" key="5">
    <source>
        <dbReference type="EMBL" id="MBW0145669.1"/>
    </source>
</evidence>
<dbReference type="InterPro" id="IPR011206">
    <property type="entry name" value="Citrate_lyase_beta/mcl1/mcl2"/>
</dbReference>
<dbReference type="GO" id="GO:0016829">
    <property type="term" value="F:lyase activity"/>
    <property type="evidence" value="ECO:0007669"/>
    <property type="project" value="UniProtKB-KW"/>
</dbReference>
<dbReference type="InterPro" id="IPR005000">
    <property type="entry name" value="Aldolase/citrate-lyase_domain"/>
</dbReference>
<reference evidence="5 6" key="1">
    <citation type="submission" date="2021-07" db="EMBL/GenBank/DDBJ databases">
        <title>The draft genome sequence of Sphingomicrobium sp. B8.</title>
        <authorList>
            <person name="Mu L."/>
        </authorList>
    </citation>
    <scope>NUCLEOTIDE SEQUENCE [LARGE SCALE GENOMIC DNA]</scope>
    <source>
        <strain evidence="5 6">B8</strain>
    </source>
</reference>
<dbReference type="Proteomes" id="UP000698028">
    <property type="component" value="Unassembled WGS sequence"/>
</dbReference>
<accession>A0ABS6V7Y7</accession>
<dbReference type="EMBL" id="JAHVAH010000001">
    <property type="protein sequence ID" value="MBW0145669.1"/>
    <property type="molecule type" value="Genomic_DNA"/>
</dbReference>
<organism evidence="5 6">
    <name type="scientific">Sphingomicrobium clamense</name>
    <dbReference type="NCBI Taxonomy" id="2851013"/>
    <lineage>
        <taxon>Bacteria</taxon>
        <taxon>Pseudomonadati</taxon>
        <taxon>Pseudomonadota</taxon>
        <taxon>Alphaproteobacteria</taxon>
        <taxon>Sphingomonadales</taxon>
        <taxon>Sphingomonadaceae</taxon>
        <taxon>Sphingomicrobium</taxon>
    </lineage>
</organism>